<name>A0A426YFJ8_ENSVE</name>
<evidence type="ECO:0000313" key="2">
    <source>
        <dbReference type="EMBL" id="RRT50522.1"/>
    </source>
</evidence>
<gene>
    <name evidence="2" type="ORF">B296_00008899</name>
</gene>
<accession>A0A426YFJ8</accession>
<protein>
    <submittedName>
        <fullName evidence="2">Uncharacterized protein</fullName>
    </submittedName>
</protein>
<dbReference type="AlphaFoldDB" id="A0A426YFJ8"/>
<comment type="caution">
    <text evidence="2">The sequence shown here is derived from an EMBL/GenBank/DDBJ whole genome shotgun (WGS) entry which is preliminary data.</text>
</comment>
<reference evidence="2 3" key="1">
    <citation type="journal article" date="2014" name="Agronomy (Basel)">
        <title>A Draft Genome Sequence for Ensete ventricosum, the Drought-Tolerant Tree Against Hunger.</title>
        <authorList>
            <person name="Harrison J."/>
            <person name="Moore K.A."/>
            <person name="Paszkiewicz K."/>
            <person name="Jones T."/>
            <person name="Grant M."/>
            <person name="Ambacheew D."/>
            <person name="Muzemil S."/>
            <person name="Studholme D.J."/>
        </authorList>
    </citation>
    <scope>NUCLEOTIDE SEQUENCE [LARGE SCALE GENOMIC DNA]</scope>
</reference>
<keyword evidence="1" id="KW-0472">Membrane</keyword>
<proteinExistence type="predicted"/>
<dbReference type="EMBL" id="AMZH03012726">
    <property type="protein sequence ID" value="RRT50522.1"/>
    <property type="molecule type" value="Genomic_DNA"/>
</dbReference>
<feature type="transmembrane region" description="Helical" evidence="1">
    <location>
        <begin position="95"/>
        <end position="119"/>
    </location>
</feature>
<sequence>MKAFVGGVVKRRYVSGVVPIPPSLLVAPYKEQQFRRAIPIKFFFACLSFGIALLAFSGGIHMQHLLANLRRTEIGDEEGLDYTPRLPYRVLPLSLLSWLLFSSIFRFSLALTQFSLYALRSLTIGSHALCEL</sequence>
<dbReference type="Proteomes" id="UP000287651">
    <property type="component" value="Unassembled WGS sequence"/>
</dbReference>
<keyword evidence="1" id="KW-1133">Transmembrane helix</keyword>
<organism evidence="2 3">
    <name type="scientific">Ensete ventricosum</name>
    <name type="common">Abyssinian banana</name>
    <name type="synonym">Musa ensete</name>
    <dbReference type="NCBI Taxonomy" id="4639"/>
    <lineage>
        <taxon>Eukaryota</taxon>
        <taxon>Viridiplantae</taxon>
        <taxon>Streptophyta</taxon>
        <taxon>Embryophyta</taxon>
        <taxon>Tracheophyta</taxon>
        <taxon>Spermatophyta</taxon>
        <taxon>Magnoliopsida</taxon>
        <taxon>Liliopsida</taxon>
        <taxon>Zingiberales</taxon>
        <taxon>Musaceae</taxon>
        <taxon>Ensete</taxon>
    </lineage>
</organism>
<keyword evidence="1" id="KW-0812">Transmembrane</keyword>
<evidence type="ECO:0000256" key="1">
    <source>
        <dbReference type="SAM" id="Phobius"/>
    </source>
</evidence>
<feature type="transmembrane region" description="Helical" evidence="1">
    <location>
        <begin position="42"/>
        <end position="62"/>
    </location>
</feature>
<evidence type="ECO:0000313" key="3">
    <source>
        <dbReference type="Proteomes" id="UP000287651"/>
    </source>
</evidence>